<dbReference type="InterPro" id="IPR050739">
    <property type="entry name" value="MFP"/>
</dbReference>
<organism evidence="3 4">
    <name type="scientific">Vibrio marinisediminis</name>
    <dbReference type="NCBI Taxonomy" id="2758441"/>
    <lineage>
        <taxon>Bacteria</taxon>
        <taxon>Pseudomonadati</taxon>
        <taxon>Pseudomonadota</taxon>
        <taxon>Gammaproteobacteria</taxon>
        <taxon>Vibrionales</taxon>
        <taxon>Vibrionaceae</taxon>
        <taxon>Vibrio</taxon>
    </lineage>
</organism>
<keyword evidence="1" id="KW-0812">Transmembrane</keyword>
<evidence type="ECO:0000259" key="2">
    <source>
        <dbReference type="Pfam" id="PF25973"/>
    </source>
</evidence>
<keyword evidence="1" id="KW-0472">Membrane</keyword>
<gene>
    <name evidence="3" type="ORF">H2O73_01470</name>
</gene>
<dbReference type="AlphaFoldDB" id="A0A7W2FMU5"/>
<proteinExistence type="predicted"/>
<dbReference type="Proteomes" id="UP000571701">
    <property type="component" value="Unassembled WGS sequence"/>
</dbReference>
<dbReference type="RefSeq" id="WP_182105815.1">
    <property type="nucleotide sequence ID" value="NZ_JACFYF010000001.1"/>
</dbReference>
<comment type="caution">
    <text evidence="3">The sequence shown here is derived from an EMBL/GenBank/DDBJ whole genome shotgun (WGS) entry which is preliminary data.</text>
</comment>
<dbReference type="EMBL" id="JACFYF010000001">
    <property type="protein sequence ID" value="MBA5760995.1"/>
    <property type="molecule type" value="Genomic_DNA"/>
</dbReference>
<feature type="domain" description="CzcB-like barrel-sandwich hybrid" evidence="2">
    <location>
        <begin position="73"/>
        <end position="256"/>
    </location>
</feature>
<keyword evidence="4" id="KW-1185">Reference proteome</keyword>
<dbReference type="PANTHER" id="PTHR30386:SF28">
    <property type="entry name" value="EXPORTED PROTEIN"/>
    <property type="match status" value="1"/>
</dbReference>
<evidence type="ECO:0000313" key="3">
    <source>
        <dbReference type="EMBL" id="MBA5760995.1"/>
    </source>
</evidence>
<dbReference type="Gene3D" id="2.40.50.100">
    <property type="match status" value="1"/>
</dbReference>
<dbReference type="Pfam" id="PF25973">
    <property type="entry name" value="BSH_CzcB"/>
    <property type="match status" value="1"/>
</dbReference>
<reference evidence="3 4" key="1">
    <citation type="submission" date="2020-07" db="EMBL/GenBank/DDBJ databases">
        <title>Vibrio marinisediminis sp. nov., isolated from marine sediment.</title>
        <authorList>
            <person name="Ji X."/>
        </authorList>
    </citation>
    <scope>NUCLEOTIDE SEQUENCE [LARGE SCALE GENOMIC DNA]</scope>
    <source>
        <strain evidence="3 4">404</strain>
    </source>
</reference>
<evidence type="ECO:0000256" key="1">
    <source>
        <dbReference type="SAM" id="Phobius"/>
    </source>
</evidence>
<dbReference type="PANTHER" id="PTHR30386">
    <property type="entry name" value="MEMBRANE FUSION SUBUNIT OF EMRAB-TOLC MULTIDRUG EFFLUX PUMP"/>
    <property type="match status" value="1"/>
</dbReference>
<feature type="transmembrane region" description="Helical" evidence="1">
    <location>
        <begin position="35"/>
        <end position="54"/>
    </location>
</feature>
<evidence type="ECO:0000313" key="4">
    <source>
        <dbReference type="Proteomes" id="UP000571701"/>
    </source>
</evidence>
<sequence length="352" mass="39876">MKVNFHLDKHNKPQSESGMKVMYGQAKRSGYRLRWYLILGIVISPLLFIAYYIFYNQVLVTAPGIVTSYPLTITAPQSAFVEDLNVKVGFEIDEGQVLLLLKDKSLNKEVDFLHVELEKLSTNTVQSIDVLYQTAIQNTKKSLEKVEQIQNKYDQFRKKGQVSEVDYAAIVNATNALNSQLSSQEIAYVNAQRERELRNLAGPEAQQHRALTQELIVKRAQQENLVFSAPFNGRVLDIHVHQGQRVTENTPLLTVAKNITPEITAFLNPKHLKYSQLGSKAKIIFPDGKTFLATVSKPVEVVNKLPQELQSPFEGQPAFLKVILSFDTQLEKTFWIEGMEVEVRFSLLQSAP</sequence>
<keyword evidence="1" id="KW-1133">Transmembrane helix</keyword>
<protein>
    <submittedName>
        <fullName evidence="3">HlyD family secretion protein</fullName>
    </submittedName>
</protein>
<name>A0A7W2FMU5_9VIBR</name>
<accession>A0A7W2FMU5</accession>
<dbReference type="InterPro" id="IPR058647">
    <property type="entry name" value="BSH_CzcB-like"/>
</dbReference>